<feature type="domain" description="CinA C-terminal" evidence="1">
    <location>
        <begin position="3"/>
        <end position="143"/>
    </location>
</feature>
<organism evidence="2 3">
    <name type="scientific">Rhodoferax potami</name>
    <dbReference type="NCBI Taxonomy" id="3068338"/>
    <lineage>
        <taxon>Bacteria</taxon>
        <taxon>Pseudomonadati</taxon>
        <taxon>Pseudomonadota</taxon>
        <taxon>Betaproteobacteria</taxon>
        <taxon>Burkholderiales</taxon>
        <taxon>Comamonadaceae</taxon>
        <taxon>Rhodoferax</taxon>
    </lineage>
</organism>
<accession>A0ABU3KLE5</accession>
<protein>
    <submittedName>
        <fullName evidence="2">CinA family protein</fullName>
    </submittedName>
</protein>
<gene>
    <name evidence="2" type="ORF">RAE19_07295</name>
</gene>
<keyword evidence="3" id="KW-1185">Reference proteome</keyword>
<comment type="caution">
    <text evidence="2">The sequence shown here is derived from an EMBL/GenBank/DDBJ whole genome shotgun (WGS) entry which is preliminary data.</text>
</comment>
<proteinExistence type="predicted"/>
<dbReference type="InterPro" id="IPR008136">
    <property type="entry name" value="CinA_C"/>
</dbReference>
<evidence type="ECO:0000313" key="2">
    <source>
        <dbReference type="EMBL" id="MDT7518510.1"/>
    </source>
</evidence>
<reference evidence="2 3" key="1">
    <citation type="submission" date="2023-08" db="EMBL/GenBank/DDBJ databases">
        <title>Rhodoferax potami sp. nov. and Rhodoferax mekongensis sp. nov., isolated from the Mekong River in Thailand.</title>
        <authorList>
            <person name="Kitikhun S."/>
            <person name="Charoenyingcharoen P."/>
            <person name="Siriarchawattana P."/>
            <person name="Likhitrattanapisal S."/>
            <person name="Nilsakha T."/>
            <person name="Chanpet A."/>
            <person name="Rattanawaree P."/>
            <person name="Ingsriswang S."/>
        </authorList>
    </citation>
    <scope>NUCLEOTIDE SEQUENCE [LARGE SCALE GENOMIC DNA]</scope>
    <source>
        <strain evidence="2 3">TBRC 17660</strain>
    </source>
</reference>
<dbReference type="PROSITE" id="PS51257">
    <property type="entry name" value="PROKAR_LIPOPROTEIN"/>
    <property type="match status" value="1"/>
</dbReference>
<evidence type="ECO:0000313" key="3">
    <source>
        <dbReference type="Proteomes" id="UP001321700"/>
    </source>
</evidence>
<dbReference type="SUPFAM" id="SSF142433">
    <property type="entry name" value="CinA-like"/>
    <property type="match status" value="1"/>
</dbReference>
<dbReference type="Proteomes" id="UP001321700">
    <property type="component" value="Unassembled WGS sequence"/>
</dbReference>
<dbReference type="EMBL" id="JAVBIK010000001">
    <property type="protein sequence ID" value="MDT7518510.1"/>
    <property type="molecule type" value="Genomic_DNA"/>
</dbReference>
<evidence type="ECO:0000259" key="1">
    <source>
        <dbReference type="Pfam" id="PF02464"/>
    </source>
</evidence>
<dbReference type="NCBIfam" id="TIGR00199">
    <property type="entry name" value="PncC_domain"/>
    <property type="match status" value="1"/>
</dbReference>
<dbReference type="Pfam" id="PF02464">
    <property type="entry name" value="CinA"/>
    <property type="match status" value="1"/>
</dbReference>
<name>A0ABU3KLE5_9BURK</name>
<sequence>MLKRQWMLATAESCTGGMIAAACTELAGSSAWFERGFVTYSNEAKSDMLGVPAELIATHGAVSEPVARAMASGALQHSRGQVALSVTGIAGPSGGSPDKPVGTVWFGWATPDGVWSDMQRFDGDRAAVRTATLRHSLTRLVELLTPAT</sequence>
<dbReference type="Gene3D" id="3.90.950.20">
    <property type="entry name" value="CinA-like"/>
    <property type="match status" value="1"/>
</dbReference>
<dbReference type="RefSeq" id="WP_313876194.1">
    <property type="nucleotide sequence ID" value="NZ_JAVBIK010000001.1"/>
</dbReference>
<dbReference type="InterPro" id="IPR036653">
    <property type="entry name" value="CinA-like_C"/>
</dbReference>